<protein>
    <recommendedName>
        <fullName evidence="2">VanZ-like domain-containing protein</fullName>
    </recommendedName>
</protein>
<dbReference type="PANTHER" id="PTHR36834:SF1">
    <property type="entry name" value="INTEGRAL MEMBRANE PROTEIN"/>
    <property type="match status" value="1"/>
</dbReference>
<dbReference type="OrthoDB" id="4822551at2"/>
<feature type="transmembrane region" description="Helical" evidence="1">
    <location>
        <begin position="157"/>
        <end position="175"/>
    </location>
</feature>
<feature type="domain" description="VanZ-like" evidence="2">
    <location>
        <begin position="47"/>
        <end position="174"/>
    </location>
</feature>
<comment type="caution">
    <text evidence="3">The sequence shown here is derived from an EMBL/GenBank/DDBJ whole genome shotgun (WGS) entry which is preliminary data.</text>
</comment>
<dbReference type="InterPro" id="IPR053150">
    <property type="entry name" value="Teicoplanin_resist-assoc"/>
</dbReference>
<dbReference type="PANTHER" id="PTHR36834">
    <property type="entry name" value="MEMBRANE PROTEIN-RELATED"/>
    <property type="match status" value="1"/>
</dbReference>
<evidence type="ECO:0000259" key="2">
    <source>
        <dbReference type="Pfam" id="PF04892"/>
    </source>
</evidence>
<dbReference type="Proteomes" id="UP000218887">
    <property type="component" value="Unassembled WGS sequence"/>
</dbReference>
<dbReference type="AlphaFoldDB" id="A0A2A2IC60"/>
<feature type="transmembrane region" description="Helical" evidence="1">
    <location>
        <begin position="40"/>
        <end position="58"/>
    </location>
</feature>
<evidence type="ECO:0000256" key="1">
    <source>
        <dbReference type="SAM" id="Phobius"/>
    </source>
</evidence>
<proteinExistence type="predicted"/>
<feature type="transmembrane region" description="Helical" evidence="1">
    <location>
        <begin position="125"/>
        <end position="145"/>
    </location>
</feature>
<dbReference type="Pfam" id="PF04892">
    <property type="entry name" value="VanZ"/>
    <property type="match status" value="1"/>
</dbReference>
<evidence type="ECO:0000313" key="3">
    <source>
        <dbReference type="EMBL" id="PAV28663.1"/>
    </source>
</evidence>
<keyword evidence="1" id="KW-0472">Membrane</keyword>
<feature type="transmembrane region" description="Helical" evidence="1">
    <location>
        <begin position="94"/>
        <end position="116"/>
    </location>
</feature>
<reference evidence="3 4" key="1">
    <citation type="submission" date="2017-08" db="EMBL/GenBank/DDBJ databases">
        <title>Virgibacillus indicus sp. nov. and Virgibacillus profoundi sp. nov, two moderately halophilic bacteria isolated from marine sediment by using the Microfluidic Streak Plate.</title>
        <authorList>
            <person name="Xu B."/>
            <person name="Hu B."/>
            <person name="Wang J."/>
            <person name="Zhu Y."/>
            <person name="Huang L."/>
            <person name="Du W."/>
            <person name="Huang Y."/>
        </authorList>
    </citation>
    <scope>NUCLEOTIDE SEQUENCE [LARGE SCALE GENOMIC DNA]</scope>
    <source>
        <strain evidence="3 4">IO3-P3-H5</strain>
    </source>
</reference>
<accession>A0A2A2IC60</accession>
<gene>
    <name evidence="3" type="ORF">CIL05_15330</name>
</gene>
<dbReference type="EMBL" id="NPOA01000011">
    <property type="protein sequence ID" value="PAV28663.1"/>
    <property type="molecule type" value="Genomic_DNA"/>
</dbReference>
<keyword evidence="1" id="KW-0812">Transmembrane</keyword>
<feature type="transmembrane region" description="Helical" evidence="1">
    <location>
        <begin position="6"/>
        <end position="28"/>
    </location>
</feature>
<evidence type="ECO:0000313" key="4">
    <source>
        <dbReference type="Proteomes" id="UP000218887"/>
    </source>
</evidence>
<keyword evidence="1" id="KW-1133">Transmembrane helix</keyword>
<dbReference type="InterPro" id="IPR006976">
    <property type="entry name" value="VanZ-like"/>
</dbReference>
<dbReference type="RefSeq" id="WP_095656431.1">
    <property type="nucleotide sequence ID" value="NZ_NPOA01000011.1"/>
</dbReference>
<sequence length="182" mass="20842">MLDFIYTLPIYFMTLTVIVYIPIRLSLLKRRNNEVSLYKEFIYILSIIYLESLLYLTIFPASSSIEGWTGINILPFHTINGYLYLFSQGYTETAIINLVGNVVVFVPIGILLVLIYKKHTFKKMLLIGFLCSLGIEITQLVLSSLHILSRSFDIDDLILNTLGVMCGYLLMKIILNINKTKT</sequence>
<keyword evidence="4" id="KW-1185">Reference proteome</keyword>
<organism evidence="3 4">
    <name type="scientific">Virgibacillus profundi</name>
    <dbReference type="NCBI Taxonomy" id="2024555"/>
    <lineage>
        <taxon>Bacteria</taxon>
        <taxon>Bacillati</taxon>
        <taxon>Bacillota</taxon>
        <taxon>Bacilli</taxon>
        <taxon>Bacillales</taxon>
        <taxon>Bacillaceae</taxon>
        <taxon>Virgibacillus</taxon>
    </lineage>
</organism>
<name>A0A2A2IC60_9BACI</name>